<dbReference type="AlphaFoldDB" id="A0A9Q3ERZ0"/>
<dbReference type="Gene3D" id="3.10.10.10">
    <property type="entry name" value="HIV Type 1 Reverse Transcriptase, subunit A, domain 1"/>
    <property type="match status" value="1"/>
</dbReference>
<name>A0A9Q3ERZ0_9BASI</name>
<comment type="caution">
    <text evidence="2">The sequence shown here is derived from an EMBL/GenBank/DDBJ whole genome shotgun (WGS) entry which is preliminary data.</text>
</comment>
<evidence type="ECO:0000313" key="2">
    <source>
        <dbReference type="EMBL" id="MBW0526998.1"/>
    </source>
</evidence>
<dbReference type="SUPFAM" id="SSF56672">
    <property type="entry name" value="DNA/RNA polymerases"/>
    <property type="match status" value="1"/>
</dbReference>
<dbReference type="PANTHER" id="PTHR24559:SF444">
    <property type="entry name" value="REVERSE TRANSCRIPTASE DOMAIN-CONTAINING PROTEIN"/>
    <property type="match status" value="1"/>
</dbReference>
<keyword evidence="3" id="KW-1185">Reference proteome</keyword>
<accession>A0A9Q3ERZ0</accession>
<dbReference type="EMBL" id="AVOT02033143">
    <property type="protein sequence ID" value="MBW0526998.1"/>
    <property type="molecule type" value="Genomic_DNA"/>
</dbReference>
<sequence>MDLTPLSFHASLKKQWDDGEETEEIETVLKVVPPAHQQYLDVFSKMKAEKLPPHRICDHHIKLEGLLPPVGVIYSLSKHESDTLWAYISENLEKGFIRPSSSSTGAPVLFVEKKDGILCLCADYPKLNSVTRKNRYPLPPMNQLLTVFNSSNIFSKIDLHGAYNLLRIKEGDENSIAFGTKYGSYEFVVMPFGLPNAPA</sequence>
<dbReference type="PANTHER" id="PTHR24559">
    <property type="entry name" value="TRANSPOSON TY3-I GAG-POL POLYPROTEIN"/>
    <property type="match status" value="1"/>
</dbReference>
<dbReference type="OrthoDB" id="3863715at2759"/>
<dbReference type="CDD" id="cd01647">
    <property type="entry name" value="RT_LTR"/>
    <property type="match status" value="1"/>
</dbReference>
<dbReference type="InterPro" id="IPR043502">
    <property type="entry name" value="DNA/RNA_pol_sf"/>
</dbReference>
<dbReference type="InterPro" id="IPR000477">
    <property type="entry name" value="RT_dom"/>
</dbReference>
<gene>
    <name evidence="2" type="ORF">O181_066713</name>
</gene>
<feature type="domain" description="Reverse transcriptase" evidence="1">
    <location>
        <begin position="118"/>
        <end position="199"/>
    </location>
</feature>
<dbReference type="InterPro" id="IPR053134">
    <property type="entry name" value="RNA-dir_DNA_polymerase"/>
</dbReference>
<evidence type="ECO:0000313" key="3">
    <source>
        <dbReference type="Proteomes" id="UP000765509"/>
    </source>
</evidence>
<dbReference type="Proteomes" id="UP000765509">
    <property type="component" value="Unassembled WGS sequence"/>
</dbReference>
<proteinExistence type="predicted"/>
<protein>
    <recommendedName>
        <fullName evidence="1">Reverse transcriptase domain-containing protein</fullName>
    </recommendedName>
</protein>
<evidence type="ECO:0000259" key="1">
    <source>
        <dbReference type="Pfam" id="PF00078"/>
    </source>
</evidence>
<dbReference type="Pfam" id="PF00078">
    <property type="entry name" value="RVT_1"/>
    <property type="match status" value="1"/>
</dbReference>
<reference evidence="2" key="1">
    <citation type="submission" date="2021-03" db="EMBL/GenBank/DDBJ databases">
        <title>Draft genome sequence of rust myrtle Austropuccinia psidii MF-1, a brazilian biotype.</title>
        <authorList>
            <person name="Quecine M.C."/>
            <person name="Pachon D.M.R."/>
            <person name="Bonatelli M.L."/>
            <person name="Correr F.H."/>
            <person name="Franceschini L.M."/>
            <person name="Leite T.F."/>
            <person name="Margarido G.R.A."/>
            <person name="Almeida C.A."/>
            <person name="Ferrarezi J.A."/>
            <person name="Labate C.A."/>
        </authorList>
    </citation>
    <scope>NUCLEOTIDE SEQUENCE</scope>
    <source>
        <strain evidence="2">MF-1</strain>
    </source>
</reference>
<dbReference type="Gene3D" id="3.30.70.270">
    <property type="match status" value="1"/>
</dbReference>
<organism evidence="2 3">
    <name type="scientific">Austropuccinia psidii MF-1</name>
    <dbReference type="NCBI Taxonomy" id="1389203"/>
    <lineage>
        <taxon>Eukaryota</taxon>
        <taxon>Fungi</taxon>
        <taxon>Dikarya</taxon>
        <taxon>Basidiomycota</taxon>
        <taxon>Pucciniomycotina</taxon>
        <taxon>Pucciniomycetes</taxon>
        <taxon>Pucciniales</taxon>
        <taxon>Sphaerophragmiaceae</taxon>
        <taxon>Austropuccinia</taxon>
    </lineage>
</organism>
<dbReference type="InterPro" id="IPR043128">
    <property type="entry name" value="Rev_trsase/Diguanyl_cyclase"/>
</dbReference>